<dbReference type="RefSeq" id="WP_311662332.1">
    <property type="nucleotide sequence ID" value="NZ_JAVRHT010000007.1"/>
</dbReference>
<proteinExistence type="predicted"/>
<reference evidence="2 3" key="1">
    <citation type="submission" date="2023-09" db="EMBL/GenBank/DDBJ databases">
        <authorList>
            <person name="Rey-Velasco X."/>
        </authorList>
    </citation>
    <scope>NUCLEOTIDE SEQUENCE [LARGE SCALE GENOMIC DNA]</scope>
    <source>
        <strain evidence="2 3">F394</strain>
    </source>
</reference>
<evidence type="ECO:0000256" key="1">
    <source>
        <dbReference type="SAM" id="MobiDB-lite"/>
    </source>
</evidence>
<feature type="region of interest" description="Disordered" evidence="1">
    <location>
        <begin position="122"/>
        <end position="143"/>
    </location>
</feature>
<accession>A0ABU3BNX1</accession>
<organism evidence="2 3">
    <name type="scientific">Rubrivirga litoralis</name>
    <dbReference type="NCBI Taxonomy" id="3075598"/>
    <lineage>
        <taxon>Bacteria</taxon>
        <taxon>Pseudomonadati</taxon>
        <taxon>Rhodothermota</taxon>
        <taxon>Rhodothermia</taxon>
        <taxon>Rhodothermales</taxon>
        <taxon>Rubricoccaceae</taxon>
        <taxon>Rubrivirga</taxon>
    </lineage>
</organism>
<dbReference type="EMBL" id="JAVRHT010000007">
    <property type="protein sequence ID" value="MDT0630994.1"/>
    <property type="molecule type" value="Genomic_DNA"/>
</dbReference>
<dbReference type="Proteomes" id="UP001267426">
    <property type="component" value="Unassembled WGS sequence"/>
</dbReference>
<name>A0ABU3BNX1_9BACT</name>
<protein>
    <submittedName>
        <fullName evidence="2">Uncharacterized protein</fullName>
    </submittedName>
</protein>
<keyword evidence="3" id="KW-1185">Reference proteome</keyword>
<evidence type="ECO:0000313" key="3">
    <source>
        <dbReference type="Proteomes" id="UP001267426"/>
    </source>
</evidence>
<comment type="caution">
    <text evidence="2">The sequence shown here is derived from an EMBL/GenBank/DDBJ whole genome shotgun (WGS) entry which is preliminary data.</text>
</comment>
<gene>
    <name evidence="2" type="ORF">RM540_04460</name>
</gene>
<sequence>MADPFVPPYAKPDDPGVHMGFDNTVAVYYVVGAAETFEEAAVGVFDLVRDAQARFPGWPRSFYLDVEGHEGEAAGFDADFYEFQQDFLFSTIAPFVTALETPITGPLLNPNPQRDDVPDRLNIGPDVRPHAGRVLPDHGPGAA</sequence>
<evidence type="ECO:0000313" key="2">
    <source>
        <dbReference type="EMBL" id="MDT0630994.1"/>
    </source>
</evidence>